<comment type="similarity">
    <text evidence="6 7">Belongs to the class I-like SAM-binding methyltransferase superfamily. C5-methyltransferase family.</text>
</comment>
<evidence type="ECO:0000256" key="1">
    <source>
        <dbReference type="ARBA" id="ARBA00022603"/>
    </source>
</evidence>
<comment type="catalytic activity">
    <reaction evidence="5 8">
        <text>a 2'-deoxycytidine in DNA + S-adenosyl-L-methionine = a 5-methyl-2'-deoxycytidine in DNA + S-adenosyl-L-homocysteine + H(+)</text>
        <dbReference type="Rhea" id="RHEA:13681"/>
        <dbReference type="Rhea" id="RHEA-COMP:11369"/>
        <dbReference type="Rhea" id="RHEA-COMP:11370"/>
        <dbReference type="ChEBI" id="CHEBI:15378"/>
        <dbReference type="ChEBI" id="CHEBI:57856"/>
        <dbReference type="ChEBI" id="CHEBI:59789"/>
        <dbReference type="ChEBI" id="CHEBI:85452"/>
        <dbReference type="ChEBI" id="CHEBI:85454"/>
        <dbReference type="EC" id="2.1.1.37"/>
    </reaction>
</comment>
<dbReference type="NCBIfam" id="TIGR00675">
    <property type="entry name" value="dcm"/>
    <property type="match status" value="1"/>
</dbReference>
<dbReference type="GO" id="GO:0044027">
    <property type="term" value="P:negative regulation of gene expression via chromosomal CpG island methylation"/>
    <property type="evidence" value="ECO:0007669"/>
    <property type="project" value="TreeGrafter"/>
</dbReference>
<keyword evidence="2 6" id="KW-0808">Transferase</keyword>
<dbReference type="SUPFAM" id="SSF53335">
    <property type="entry name" value="S-adenosyl-L-methionine-dependent methyltransferases"/>
    <property type="match status" value="1"/>
</dbReference>
<proteinExistence type="inferred from homology"/>
<dbReference type="PANTHER" id="PTHR10629:SF52">
    <property type="entry name" value="DNA (CYTOSINE-5)-METHYLTRANSFERASE 1"/>
    <property type="match status" value="1"/>
</dbReference>
<dbReference type="InterPro" id="IPR018117">
    <property type="entry name" value="C5_DNA_meth_AS"/>
</dbReference>
<dbReference type="PANTHER" id="PTHR10629">
    <property type="entry name" value="CYTOSINE-SPECIFIC METHYLTRANSFERASE"/>
    <property type="match status" value="1"/>
</dbReference>
<name>A0A6S6TQT9_9BACT</name>
<dbReference type="GO" id="GO:0009307">
    <property type="term" value="P:DNA restriction-modification system"/>
    <property type="evidence" value="ECO:0007669"/>
    <property type="project" value="UniProtKB-KW"/>
</dbReference>
<dbReference type="EMBL" id="CACVAX010000052">
    <property type="protein sequence ID" value="CAA6818303.1"/>
    <property type="molecule type" value="Genomic_DNA"/>
</dbReference>
<dbReference type="InterPro" id="IPR001525">
    <property type="entry name" value="C5_MeTfrase"/>
</dbReference>
<dbReference type="PROSITE" id="PS51679">
    <property type="entry name" value="SAM_MT_C5"/>
    <property type="match status" value="1"/>
</dbReference>
<dbReference type="GO" id="GO:0003677">
    <property type="term" value="F:DNA binding"/>
    <property type="evidence" value="ECO:0007669"/>
    <property type="project" value="TreeGrafter"/>
</dbReference>
<accession>A0A6S6TQT9</accession>
<protein>
    <recommendedName>
        <fullName evidence="8">Cytosine-specific methyltransferase</fullName>
        <ecNumber evidence="8">2.1.1.37</ecNumber>
    </recommendedName>
</protein>
<dbReference type="Pfam" id="PF00145">
    <property type="entry name" value="DNA_methylase"/>
    <property type="match status" value="1"/>
</dbReference>
<evidence type="ECO:0000256" key="6">
    <source>
        <dbReference type="PROSITE-ProRule" id="PRU01016"/>
    </source>
</evidence>
<dbReference type="Gene3D" id="3.40.50.150">
    <property type="entry name" value="Vaccinia Virus protein VP39"/>
    <property type="match status" value="1"/>
</dbReference>
<dbReference type="AlphaFoldDB" id="A0A6S6TQT9"/>
<gene>
    <name evidence="9" type="ORF">HELGO_WM8499</name>
</gene>
<evidence type="ECO:0000313" key="9">
    <source>
        <dbReference type="EMBL" id="CAA6818303.1"/>
    </source>
</evidence>
<keyword evidence="1 6" id="KW-0489">Methyltransferase</keyword>
<evidence type="ECO:0000256" key="7">
    <source>
        <dbReference type="RuleBase" id="RU000416"/>
    </source>
</evidence>
<dbReference type="InterPro" id="IPR029063">
    <property type="entry name" value="SAM-dependent_MTases_sf"/>
</dbReference>
<organism evidence="9">
    <name type="scientific">uncultured Sulfurovum sp</name>
    <dbReference type="NCBI Taxonomy" id="269237"/>
    <lineage>
        <taxon>Bacteria</taxon>
        <taxon>Pseudomonadati</taxon>
        <taxon>Campylobacterota</taxon>
        <taxon>Epsilonproteobacteria</taxon>
        <taxon>Campylobacterales</taxon>
        <taxon>Sulfurovaceae</taxon>
        <taxon>Sulfurovum</taxon>
        <taxon>environmental samples</taxon>
    </lineage>
</organism>
<reference evidence="9" key="1">
    <citation type="submission" date="2020-01" db="EMBL/GenBank/DDBJ databases">
        <authorList>
            <person name="Meier V. D."/>
            <person name="Meier V D."/>
        </authorList>
    </citation>
    <scope>NUCLEOTIDE SEQUENCE</scope>
    <source>
        <strain evidence="9">HLG_WM_MAG_04</strain>
    </source>
</reference>
<dbReference type="InterPro" id="IPR050390">
    <property type="entry name" value="C5-Methyltransferase"/>
</dbReference>
<evidence type="ECO:0000256" key="4">
    <source>
        <dbReference type="ARBA" id="ARBA00022747"/>
    </source>
</evidence>
<evidence type="ECO:0000256" key="3">
    <source>
        <dbReference type="ARBA" id="ARBA00022691"/>
    </source>
</evidence>
<keyword evidence="3 6" id="KW-0949">S-adenosyl-L-methionine</keyword>
<dbReference type="PROSITE" id="PS00094">
    <property type="entry name" value="C5_MTASE_1"/>
    <property type="match status" value="1"/>
</dbReference>
<evidence type="ECO:0000256" key="8">
    <source>
        <dbReference type="RuleBase" id="RU000417"/>
    </source>
</evidence>
<dbReference type="GO" id="GO:0032259">
    <property type="term" value="P:methylation"/>
    <property type="evidence" value="ECO:0007669"/>
    <property type="project" value="UniProtKB-KW"/>
</dbReference>
<evidence type="ECO:0000256" key="2">
    <source>
        <dbReference type="ARBA" id="ARBA00022679"/>
    </source>
</evidence>
<sequence length="455" mass="52436">MYKIFSTFTGAGGLDIGFHGDFQFLGKNYPKLNFTTNKALEINAHACETLKNDNKYFKNTTVLNEDITKVNPNDFKHENYDVLLGGFPCVTFSIVGKQIGLQDDINGKLYENFVNFVEVLRPKVFLAENVKGILSANKGEAIKIITKRFEDTGYTLQVHLVNFADYGVPQLRQRVLFIGVRDDIKETFILPKHTHKNKHITSQEAFENLNKKCVNHNFIKQLPTTTAKLQAIPEGGNFKDLPPELAVKGRMSNIYRKLDRNKPAYTVLASGGGGTWTYHYEEPRALSNRERARLQAFPDDLIFKGSNTEVRRQIGNAVPAVGVYPFAREIERVLDFMINILKKFNGKIVFIKKIDKKLTLNYRKPIKFNWYGYPDLSNYSIINIKCLTLTGNYDKDTMKIKKIIKRKYSNRIKQNEYLWVYNLNSKSMDYVPKDLYLAINNIHKIAKFRILKTIK</sequence>
<feature type="active site" evidence="6">
    <location>
        <position position="89"/>
    </location>
</feature>
<dbReference type="EC" id="2.1.1.37" evidence="8"/>
<keyword evidence="4" id="KW-0680">Restriction system</keyword>
<dbReference type="PRINTS" id="PR00105">
    <property type="entry name" value="C5METTRFRASE"/>
</dbReference>
<evidence type="ECO:0000256" key="5">
    <source>
        <dbReference type="ARBA" id="ARBA00047422"/>
    </source>
</evidence>
<dbReference type="GO" id="GO:0003886">
    <property type="term" value="F:DNA (cytosine-5-)-methyltransferase activity"/>
    <property type="evidence" value="ECO:0007669"/>
    <property type="project" value="UniProtKB-EC"/>
</dbReference>
<dbReference type="Gene3D" id="3.90.120.10">
    <property type="entry name" value="DNA Methylase, subunit A, domain 2"/>
    <property type="match status" value="1"/>
</dbReference>